<evidence type="ECO:0000313" key="2">
    <source>
        <dbReference type="Proteomes" id="UP000054166"/>
    </source>
</evidence>
<reference evidence="2" key="2">
    <citation type="submission" date="2015-01" db="EMBL/GenBank/DDBJ databases">
        <title>Evolutionary Origins and Diversification of the Mycorrhizal Mutualists.</title>
        <authorList>
            <consortium name="DOE Joint Genome Institute"/>
            <consortium name="Mycorrhizal Genomics Consortium"/>
            <person name="Kohler A."/>
            <person name="Kuo A."/>
            <person name="Nagy L.G."/>
            <person name="Floudas D."/>
            <person name="Copeland A."/>
            <person name="Barry K.W."/>
            <person name="Cichocki N."/>
            <person name="Veneault-Fourrey C."/>
            <person name="LaButti K."/>
            <person name="Lindquist E.A."/>
            <person name="Lipzen A."/>
            <person name="Lundell T."/>
            <person name="Morin E."/>
            <person name="Murat C."/>
            <person name="Riley R."/>
            <person name="Ohm R."/>
            <person name="Sun H."/>
            <person name="Tunlid A."/>
            <person name="Henrissat B."/>
            <person name="Grigoriev I.V."/>
            <person name="Hibbett D.S."/>
            <person name="Martin F."/>
        </authorList>
    </citation>
    <scope>NUCLEOTIDE SEQUENCE [LARGE SCALE GENOMIC DNA]</scope>
    <source>
        <strain evidence="2">F 1598</strain>
    </source>
</reference>
<dbReference type="HOGENOM" id="CLU_009123_4_1_1"/>
<gene>
    <name evidence="1" type="ORF">PILCRDRAFT_16446</name>
</gene>
<dbReference type="EMBL" id="KN833163">
    <property type="protein sequence ID" value="KIM72109.1"/>
    <property type="molecule type" value="Genomic_DNA"/>
</dbReference>
<sequence>MSQTNVPAYSSSFGDKLDPNIKVAYTQHHWDDDSFNAGLKMLEEVYDEYYVPISGQSSNKEAQAPSSNIQYGHAWMLATVKRVCWNSGGGVNIKFNIQPFCEWLKTTLPSKDQLHLPSPGGVPDAALLLPTLPQRVFSSGGLTGTKYHNCLNGMVFKSLQLLKSAYRNGHISAASDAKQHIDALIAALDDKEVDDEDLPELIDA</sequence>
<accession>A0A0C3EVW1</accession>
<keyword evidence="2" id="KW-1185">Reference proteome</keyword>
<protein>
    <submittedName>
        <fullName evidence="1">Uncharacterized protein</fullName>
    </submittedName>
</protein>
<dbReference type="OrthoDB" id="3270175at2759"/>
<dbReference type="Proteomes" id="UP000054166">
    <property type="component" value="Unassembled WGS sequence"/>
</dbReference>
<name>A0A0C3EVW1_PILCF</name>
<dbReference type="InParanoid" id="A0A0C3EVW1"/>
<reference evidence="1 2" key="1">
    <citation type="submission" date="2014-04" db="EMBL/GenBank/DDBJ databases">
        <authorList>
            <consortium name="DOE Joint Genome Institute"/>
            <person name="Kuo A."/>
            <person name="Tarkka M."/>
            <person name="Buscot F."/>
            <person name="Kohler A."/>
            <person name="Nagy L.G."/>
            <person name="Floudas D."/>
            <person name="Copeland A."/>
            <person name="Barry K.W."/>
            <person name="Cichocki N."/>
            <person name="Veneault-Fourrey C."/>
            <person name="LaButti K."/>
            <person name="Lindquist E.A."/>
            <person name="Lipzen A."/>
            <person name="Lundell T."/>
            <person name="Morin E."/>
            <person name="Murat C."/>
            <person name="Sun H."/>
            <person name="Tunlid A."/>
            <person name="Henrissat B."/>
            <person name="Grigoriev I.V."/>
            <person name="Hibbett D.S."/>
            <person name="Martin F."/>
            <person name="Nordberg H.P."/>
            <person name="Cantor M.N."/>
            <person name="Hua S.X."/>
        </authorList>
    </citation>
    <scope>NUCLEOTIDE SEQUENCE [LARGE SCALE GENOMIC DNA]</scope>
    <source>
        <strain evidence="1 2">F 1598</strain>
    </source>
</reference>
<proteinExistence type="predicted"/>
<evidence type="ECO:0000313" key="1">
    <source>
        <dbReference type="EMBL" id="KIM72109.1"/>
    </source>
</evidence>
<organism evidence="1 2">
    <name type="scientific">Piloderma croceum (strain F 1598)</name>
    <dbReference type="NCBI Taxonomy" id="765440"/>
    <lineage>
        <taxon>Eukaryota</taxon>
        <taxon>Fungi</taxon>
        <taxon>Dikarya</taxon>
        <taxon>Basidiomycota</taxon>
        <taxon>Agaricomycotina</taxon>
        <taxon>Agaricomycetes</taxon>
        <taxon>Agaricomycetidae</taxon>
        <taxon>Atheliales</taxon>
        <taxon>Atheliaceae</taxon>
        <taxon>Piloderma</taxon>
    </lineage>
</organism>
<dbReference type="AlphaFoldDB" id="A0A0C3EVW1"/>